<keyword evidence="10" id="KW-1185">Reference proteome</keyword>
<organism evidence="9 10">
    <name type="scientific">Dictyobacter alpinus</name>
    <dbReference type="NCBI Taxonomy" id="2014873"/>
    <lineage>
        <taxon>Bacteria</taxon>
        <taxon>Bacillati</taxon>
        <taxon>Chloroflexota</taxon>
        <taxon>Ktedonobacteria</taxon>
        <taxon>Ktedonobacterales</taxon>
        <taxon>Dictyobacteraceae</taxon>
        <taxon>Dictyobacter</taxon>
    </lineage>
</organism>
<keyword evidence="5" id="KW-0408">Iron</keyword>
<dbReference type="Pfam" id="PF03167">
    <property type="entry name" value="UDG"/>
    <property type="match status" value="1"/>
</dbReference>
<accession>A0A402B033</accession>
<dbReference type="EMBL" id="BIFT01000001">
    <property type="protein sequence ID" value="GCE24702.1"/>
    <property type="molecule type" value="Genomic_DNA"/>
</dbReference>
<evidence type="ECO:0000256" key="4">
    <source>
        <dbReference type="ARBA" id="ARBA00022801"/>
    </source>
</evidence>
<dbReference type="GO" id="GO:0051539">
    <property type="term" value="F:4 iron, 4 sulfur cluster binding"/>
    <property type="evidence" value="ECO:0007669"/>
    <property type="project" value="UniProtKB-KW"/>
</dbReference>
<evidence type="ECO:0000313" key="10">
    <source>
        <dbReference type="Proteomes" id="UP000287171"/>
    </source>
</evidence>
<proteinExistence type="predicted"/>
<comment type="caution">
    <text evidence="9">The sequence shown here is derived from an EMBL/GenBank/DDBJ whole genome shotgun (WGS) entry which is preliminary data.</text>
</comment>
<keyword evidence="1" id="KW-0004">4Fe-4S</keyword>
<protein>
    <submittedName>
        <fullName evidence="9">Uracil-DNA glycosylase</fullName>
    </submittedName>
</protein>
<dbReference type="GO" id="GO:0097506">
    <property type="term" value="F:deaminated base DNA N-glycosylase activity"/>
    <property type="evidence" value="ECO:0007669"/>
    <property type="project" value="UniProtKB-ARBA"/>
</dbReference>
<keyword evidence="3" id="KW-0227">DNA damage</keyword>
<evidence type="ECO:0000313" key="9">
    <source>
        <dbReference type="EMBL" id="GCE24702.1"/>
    </source>
</evidence>
<evidence type="ECO:0000256" key="2">
    <source>
        <dbReference type="ARBA" id="ARBA00022723"/>
    </source>
</evidence>
<keyword evidence="6" id="KW-0411">Iron-sulfur</keyword>
<evidence type="ECO:0000256" key="3">
    <source>
        <dbReference type="ARBA" id="ARBA00022763"/>
    </source>
</evidence>
<dbReference type="GO" id="GO:0046872">
    <property type="term" value="F:metal ion binding"/>
    <property type="evidence" value="ECO:0007669"/>
    <property type="project" value="UniProtKB-KW"/>
</dbReference>
<dbReference type="InterPro" id="IPR005122">
    <property type="entry name" value="Uracil-DNA_glycosylase-like"/>
</dbReference>
<dbReference type="SMART" id="SM00987">
    <property type="entry name" value="UreE_C"/>
    <property type="match status" value="1"/>
</dbReference>
<keyword evidence="4" id="KW-0378">Hydrolase</keyword>
<evidence type="ECO:0000259" key="8">
    <source>
        <dbReference type="SMART" id="SM00986"/>
    </source>
</evidence>
<dbReference type="InterPro" id="IPR036895">
    <property type="entry name" value="Uracil-DNA_glycosylase-like_sf"/>
</dbReference>
<keyword evidence="2" id="KW-0479">Metal-binding</keyword>
<dbReference type="GO" id="GO:0006281">
    <property type="term" value="P:DNA repair"/>
    <property type="evidence" value="ECO:0007669"/>
    <property type="project" value="UniProtKB-KW"/>
</dbReference>
<evidence type="ECO:0000256" key="6">
    <source>
        <dbReference type="ARBA" id="ARBA00023014"/>
    </source>
</evidence>
<dbReference type="AlphaFoldDB" id="A0A402B033"/>
<evidence type="ECO:0000256" key="1">
    <source>
        <dbReference type="ARBA" id="ARBA00022485"/>
    </source>
</evidence>
<dbReference type="Gene3D" id="3.40.470.10">
    <property type="entry name" value="Uracil-DNA glycosylase-like domain"/>
    <property type="match status" value="1"/>
</dbReference>
<gene>
    <name evidence="9" type="ORF">KDA_01860</name>
</gene>
<feature type="domain" description="Uracil-DNA glycosylase-like" evidence="8">
    <location>
        <begin position="38"/>
        <end position="197"/>
    </location>
</feature>
<dbReference type="Proteomes" id="UP000287171">
    <property type="component" value="Unassembled WGS sequence"/>
</dbReference>
<evidence type="ECO:0000256" key="5">
    <source>
        <dbReference type="ARBA" id="ARBA00023004"/>
    </source>
</evidence>
<reference evidence="10" key="1">
    <citation type="submission" date="2018-12" db="EMBL/GenBank/DDBJ databases">
        <title>Tengunoibacter tsumagoiensis gen. nov., sp. nov., Dictyobacter kobayashii sp. nov., D. alpinus sp. nov., and D. joshuensis sp. nov. and description of Dictyobacteraceae fam. nov. within the order Ktedonobacterales isolated from Tengu-no-mugimeshi.</title>
        <authorList>
            <person name="Wang C.M."/>
            <person name="Zheng Y."/>
            <person name="Sakai Y."/>
            <person name="Toyoda A."/>
            <person name="Minakuchi Y."/>
            <person name="Abe K."/>
            <person name="Yokota A."/>
            <person name="Yabe S."/>
        </authorList>
    </citation>
    <scope>NUCLEOTIDE SEQUENCE [LARGE SCALE GENOMIC DNA]</scope>
    <source>
        <strain evidence="10">Uno16</strain>
    </source>
</reference>
<dbReference type="InterPro" id="IPR051536">
    <property type="entry name" value="UDG_Type-4/5"/>
</dbReference>
<evidence type="ECO:0000256" key="7">
    <source>
        <dbReference type="ARBA" id="ARBA00023204"/>
    </source>
</evidence>
<dbReference type="SUPFAM" id="SSF52141">
    <property type="entry name" value="Uracil-DNA glycosylase-like"/>
    <property type="match status" value="1"/>
</dbReference>
<name>A0A402B033_9CHLR</name>
<dbReference type="SMART" id="SM00986">
    <property type="entry name" value="UDG"/>
    <property type="match status" value="1"/>
</dbReference>
<dbReference type="PANTHER" id="PTHR33693:SF1">
    <property type="entry name" value="TYPE-4 URACIL-DNA GLYCOSYLASE"/>
    <property type="match status" value="1"/>
</dbReference>
<dbReference type="PANTHER" id="PTHR33693">
    <property type="entry name" value="TYPE-5 URACIL-DNA GLYCOSYLASE"/>
    <property type="match status" value="1"/>
</dbReference>
<keyword evidence="7" id="KW-0234">DNA repair</keyword>
<sequence length="208" mass="23150">MKSQPAIGRVEALTDLQQCIRQCQLCQDHGYIPVAHPIVSGRASDRIMVIGQAPGHRSIAQDRPFSGPGGRILQSWLEAAGFPAGYLHEHTYLSSLTRCDPGRNPRGHGDRKPSPSEMALCRPFLNAELRLLRPKVVLLVGTMAVEAFCGKIKLEDCIGSYIETEDGTLYLPLPHPSGVSRWLNDPAHKKLHQRALMLLADWRNRYNL</sequence>